<evidence type="ECO:0000313" key="3">
    <source>
        <dbReference type="Proteomes" id="UP001300383"/>
    </source>
</evidence>
<keyword evidence="3" id="KW-1185">Reference proteome</keyword>
<sequence>MRIGIMSMQRITNYGSFLQAYGLKQVVEELSGKEGTVEFVDYQPEAPVAHVKESVSKRRCLVARVINMMSSSYRKYRNEQLKIGSTFTEFCNAYQQKFLPTLGVSDKRNYSPKLDLLIIGSDEVFNCTQPESTVGYSRQLFGKDHNARKLISYAASFGSTTLEKLEQYSIKQEVGELLGKFDALSVRDQNSSLIVDELCHRTPEKHIDPVLLYNFPEVDKIEVKLKDYLIVYAYADRIQEHEAVAIRKFAEQKQKKIITLGFWMPWADEYVIASPLEVLAYIKHADYVVTDTFHGTIFSIKYQIPFATIIRKSNQEKLGDLLDTFELQSRQVYNVEDIGKILETDLPETVKKLITDKQCGARSYLLHELSLL</sequence>
<dbReference type="Proteomes" id="UP001300383">
    <property type="component" value="Unassembled WGS sequence"/>
</dbReference>
<keyword evidence="2" id="KW-0808">Transferase</keyword>
<comment type="caution">
    <text evidence="2">The sequence shown here is derived from an EMBL/GenBank/DDBJ whole genome shotgun (WGS) entry which is preliminary data.</text>
</comment>
<proteinExistence type="predicted"/>
<protein>
    <submittedName>
        <fullName evidence="2">Polysaccharide pyruvyl transferase family protein</fullName>
        <ecNumber evidence="2">2.4.-.-</ecNumber>
    </submittedName>
</protein>
<reference evidence="2 3" key="1">
    <citation type="submission" date="2023-05" db="EMBL/GenBank/DDBJ databases">
        <title>[ruminococcus] sp. nov., isolated from a pig farm feces dump.</title>
        <authorList>
            <person name="Chang Y.-H."/>
        </authorList>
    </citation>
    <scope>NUCLEOTIDE SEQUENCE [LARGE SCALE GENOMIC DNA]</scope>
    <source>
        <strain evidence="2 3">YH-rum2234</strain>
    </source>
</reference>
<dbReference type="GO" id="GO:0016757">
    <property type="term" value="F:glycosyltransferase activity"/>
    <property type="evidence" value="ECO:0007669"/>
    <property type="project" value="UniProtKB-KW"/>
</dbReference>
<dbReference type="EC" id="2.4.-.-" evidence="2"/>
<dbReference type="EMBL" id="JASGBQ010000003">
    <property type="protein sequence ID" value="MDI9241547.1"/>
    <property type="molecule type" value="Genomic_DNA"/>
</dbReference>
<evidence type="ECO:0000259" key="1">
    <source>
        <dbReference type="Pfam" id="PF04230"/>
    </source>
</evidence>
<organism evidence="2 3">
    <name type="scientific">Fusibacillus kribbianus</name>
    <dbReference type="NCBI Taxonomy" id="3044208"/>
    <lineage>
        <taxon>Bacteria</taxon>
        <taxon>Bacillati</taxon>
        <taxon>Bacillota</taxon>
        <taxon>Clostridia</taxon>
        <taxon>Lachnospirales</taxon>
        <taxon>Lachnospiraceae</taxon>
        <taxon>Fusibacillus</taxon>
    </lineage>
</organism>
<dbReference type="RefSeq" id="WP_283230054.1">
    <property type="nucleotide sequence ID" value="NZ_JASGBQ010000003.1"/>
</dbReference>
<dbReference type="AlphaFoldDB" id="A0AAP4B969"/>
<accession>A0AAP4B969</accession>
<name>A0AAP4B969_9FIRM</name>
<feature type="domain" description="Polysaccharide pyruvyl transferase" evidence="1">
    <location>
        <begin position="13"/>
        <end position="310"/>
    </location>
</feature>
<keyword evidence="2" id="KW-0328">Glycosyltransferase</keyword>
<dbReference type="Pfam" id="PF04230">
    <property type="entry name" value="PS_pyruv_trans"/>
    <property type="match status" value="1"/>
</dbReference>
<evidence type="ECO:0000313" key="2">
    <source>
        <dbReference type="EMBL" id="MDI9241547.1"/>
    </source>
</evidence>
<dbReference type="InterPro" id="IPR007345">
    <property type="entry name" value="Polysacch_pyruvyl_Trfase"/>
</dbReference>
<gene>
    <name evidence="2" type="ORF">QJ036_03525</name>
</gene>